<protein>
    <submittedName>
        <fullName evidence="1">Unannotated protein</fullName>
    </submittedName>
</protein>
<reference evidence="1" key="1">
    <citation type="submission" date="2020-05" db="EMBL/GenBank/DDBJ databases">
        <authorList>
            <person name="Chiriac C."/>
            <person name="Salcher M."/>
            <person name="Ghai R."/>
            <person name="Kavagutti S V."/>
        </authorList>
    </citation>
    <scope>NUCLEOTIDE SEQUENCE</scope>
</reference>
<dbReference type="InterPro" id="IPR000600">
    <property type="entry name" value="ROK"/>
</dbReference>
<dbReference type="Gene3D" id="1.10.10.10">
    <property type="entry name" value="Winged helix-like DNA-binding domain superfamily/Winged helix DNA-binding domain"/>
    <property type="match status" value="1"/>
</dbReference>
<dbReference type="AlphaFoldDB" id="A0A6J6K8E0"/>
<dbReference type="SUPFAM" id="SSF53067">
    <property type="entry name" value="Actin-like ATPase domain"/>
    <property type="match status" value="1"/>
</dbReference>
<name>A0A6J6K8E0_9ZZZZ</name>
<dbReference type="InterPro" id="IPR043129">
    <property type="entry name" value="ATPase_NBD"/>
</dbReference>
<dbReference type="Pfam" id="PF00480">
    <property type="entry name" value="ROK"/>
    <property type="match status" value="1"/>
</dbReference>
<dbReference type="InterPro" id="IPR036390">
    <property type="entry name" value="WH_DNA-bd_sf"/>
</dbReference>
<accession>A0A6J6K8E0</accession>
<gene>
    <name evidence="1" type="ORF">UFOPK2165_00624</name>
</gene>
<dbReference type="PANTHER" id="PTHR18964:SF173">
    <property type="entry name" value="GLUCOKINASE"/>
    <property type="match status" value="1"/>
</dbReference>
<dbReference type="PANTHER" id="PTHR18964">
    <property type="entry name" value="ROK (REPRESSOR, ORF, KINASE) FAMILY"/>
    <property type="match status" value="1"/>
</dbReference>
<sequence length="397" mass="41368">MVEINVGSFGLSSGRLFQLFRDGQPHTKAELAELTGLARSTISLRLDPLIELGLIAPSVENSSTGGRPSAQLVMNDNAFVVAGVDFGASHAVASLADFSGKILVSIETKRQISDGPEVCLRWMITELKHLLAGQGIAEENLLAIGIGLPGPVEHSTGKPASPPIMMGWDAFDVPARVNQEFSAKVLVDNDVNVMALGERHVTYPDVDHLIFLKAATGIGSGIISDGQLQRGAQGTAGDIGHVRVSSGGDISCHCGNFGCLEAVASAPAIIKKLVAEGLPIRNTSDLIDATKRTKVEAIQAVRQAGRDIGEVLSTCVSLINPAVIVIGGSLASAGEHLIAGVREVVYARSMPLASENLTIVQSKAGKEVGIIGANVMAIEYVLDADTIDAMLETAGSN</sequence>
<dbReference type="SUPFAM" id="SSF46785">
    <property type="entry name" value="Winged helix' DNA-binding domain"/>
    <property type="match status" value="1"/>
</dbReference>
<dbReference type="Gene3D" id="3.30.420.40">
    <property type="match status" value="2"/>
</dbReference>
<dbReference type="EMBL" id="CAEZWA010000101">
    <property type="protein sequence ID" value="CAB4645940.1"/>
    <property type="molecule type" value="Genomic_DNA"/>
</dbReference>
<dbReference type="InterPro" id="IPR036388">
    <property type="entry name" value="WH-like_DNA-bd_sf"/>
</dbReference>
<organism evidence="1">
    <name type="scientific">freshwater metagenome</name>
    <dbReference type="NCBI Taxonomy" id="449393"/>
    <lineage>
        <taxon>unclassified sequences</taxon>
        <taxon>metagenomes</taxon>
        <taxon>ecological metagenomes</taxon>
    </lineage>
</organism>
<evidence type="ECO:0000313" key="1">
    <source>
        <dbReference type="EMBL" id="CAB4645940.1"/>
    </source>
</evidence>
<proteinExistence type="predicted"/>